<dbReference type="InterPro" id="IPR013783">
    <property type="entry name" value="Ig-like_fold"/>
</dbReference>
<name>A0A1S8WTY0_OPIVI</name>
<feature type="domain" description="Fibronectin type-III" evidence="1">
    <location>
        <begin position="183"/>
        <end position="276"/>
    </location>
</feature>
<dbReference type="PANTHER" id="PTHR47135:SF1">
    <property type="entry name" value="FIBRONECTIN TYPE III DOMAIN-CONTAINING PROTEIN 7"/>
    <property type="match status" value="1"/>
</dbReference>
<feature type="domain" description="Fibronectin type-III" evidence="1">
    <location>
        <begin position="559"/>
        <end position="648"/>
    </location>
</feature>
<feature type="domain" description="Fibronectin type-III" evidence="1">
    <location>
        <begin position="89"/>
        <end position="181"/>
    </location>
</feature>
<dbReference type="Pfam" id="PF00041">
    <property type="entry name" value="fn3"/>
    <property type="match status" value="4"/>
</dbReference>
<evidence type="ECO:0000259" key="1">
    <source>
        <dbReference type="PROSITE" id="PS50853"/>
    </source>
</evidence>
<feature type="non-terminal residue" evidence="2">
    <location>
        <position position="649"/>
    </location>
</feature>
<dbReference type="Gene3D" id="2.60.40.10">
    <property type="entry name" value="Immunoglobulins"/>
    <property type="match status" value="6"/>
</dbReference>
<evidence type="ECO:0000313" key="2">
    <source>
        <dbReference type="EMBL" id="OON17989.1"/>
    </source>
</evidence>
<dbReference type="PROSITE" id="PS50853">
    <property type="entry name" value="FN3"/>
    <property type="match status" value="6"/>
</dbReference>
<reference evidence="2 3" key="1">
    <citation type="submission" date="2015-03" db="EMBL/GenBank/DDBJ databases">
        <title>Draft genome of the nematode, Opisthorchis viverrini.</title>
        <authorList>
            <person name="Mitreva M."/>
        </authorList>
    </citation>
    <scope>NUCLEOTIDE SEQUENCE [LARGE SCALE GENOMIC DNA]</scope>
    <source>
        <strain evidence="2">Khon Kaen</strain>
    </source>
</reference>
<feature type="domain" description="Fibronectin type-III" evidence="1">
    <location>
        <begin position="277"/>
        <end position="368"/>
    </location>
</feature>
<feature type="domain" description="Fibronectin type-III" evidence="1">
    <location>
        <begin position="371"/>
        <end position="462"/>
    </location>
</feature>
<protein>
    <submittedName>
        <fullName evidence="2">Fibronectin type III domain protein</fullName>
    </submittedName>
</protein>
<evidence type="ECO:0000313" key="3">
    <source>
        <dbReference type="Proteomes" id="UP000243686"/>
    </source>
</evidence>
<sequence length="649" mass="74319">MVIKRFMRDMVVANISWAFNSSCAISHFNVTGKNPLGKMITDSTKKKHVVLYWLDHCYPLPFAVRAVSASGVDGETSEKFITFHEAPKMPTDVHVLRLGQTTWSVSWNDSSQCQNYSGYHYTAAVYDRQNQRVKEQNTTNRSTTLDNLDWCLEYWVRIRAIGSAGRSNESTAVKLQESSEPNTPTDVQVHRMAHTKWMISWNDSSECQNYPAYHYTVAVYDKESELVKEQNTTDRSTTLEGLDWCSEYWVRIRAIGPTGRSNESMAVKTRESVASSAPTDVQIHRYEHTKLMVSWNDSSECQNYSGYYYTVAVYDKQIQLVDEKNSTDLSMTLEDLDLCPEYWVTVRAVGPEGQSSESAAFTIYSPPAPSTPTNVQIRRYEHTKLMVSWNDSSECQNYSGYYYTVAVYDNQMQLADERNATDLSMTLEDLDMCSEYWVTVRAVGPEGQSSESAVFTIYSPPAPNKPTDIQLCRSEHTKWMVSWNDSSECQNYSGYHYSVAVYDKANQRVKEQNTTDRSTTLEGLDWCSEYWVRIQAIGPEGQSSESTAVKLQESVAPDKPTDIQLHRLEHTKWMVSWNDSSECQNYSGYHYTVTIYDTDNHRLIEQNTTNRSITMEALDWCSQYWVHIQAIGPAGWSNETTAWKLQKSI</sequence>
<dbReference type="Proteomes" id="UP000243686">
    <property type="component" value="Unassembled WGS sequence"/>
</dbReference>
<dbReference type="PANTHER" id="PTHR47135">
    <property type="entry name" value="FIBRONECTIN TYPE III DOMAIN-CONTAINING PROTEIN 7"/>
    <property type="match status" value="1"/>
</dbReference>
<organism evidence="2 3">
    <name type="scientific">Opisthorchis viverrini</name>
    <name type="common">Southeast Asian liver fluke</name>
    <dbReference type="NCBI Taxonomy" id="6198"/>
    <lineage>
        <taxon>Eukaryota</taxon>
        <taxon>Metazoa</taxon>
        <taxon>Spiralia</taxon>
        <taxon>Lophotrochozoa</taxon>
        <taxon>Platyhelminthes</taxon>
        <taxon>Trematoda</taxon>
        <taxon>Digenea</taxon>
        <taxon>Opisthorchiida</taxon>
        <taxon>Opisthorchiata</taxon>
        <taxon>Opisthorchiidae</taxon>
        <taxon>Opisthorchis</taxon>
    </lineage>
</organism>
<dbReference type="EMBL" id="KV894641">
    <property type="protein sequence ID" value="OON17989.1"/>
    <property type="molecule type" value="Genomic_DNA"/>
</dbReference>
<keyword evidence="3" id="KW-1185">Reference proteome</keyword>
<feature type="domain" description="Fibronectin type-III" evidence="1">
    <location>
        <begin position="465"/>
        <end position="558"/>
    </location>
</feature>
<dbReference type="AlphaFoldDB" id="A0A1S8WTY0"/>
<proteinExistence type="predicted"/>
<dbReference type="InterPro" id="IPR036116">
    <property type="entry name" value="FN3_sf"/>
</dbReference>
<dbReference type="InterPro" id="IPR003961">
    <property type="entry name" value="FN3_dom"/>
</dbReference>
<dbReference type="SUPFAM" id="SSF49265">
    <property type="entry name" value="Fibronectin type III"/>
    <property type="match status" value="4"/>
</dbReference>
<dbReference type="SMART" id="SM00060">
    <property type="entry name" value="FN3"/>
    <property type="match status" value="6"/>
</dbReference>
<dbReference type="CDD" id="cd00063">
    <property type="entry name" value="FN3"/>
    <property type="match status" value="5"/>
</dbReference>
<gene>
    <name evidence="2" type="ORF">X801_06164</name>
</gene>
<accession>A0A1S8WTY0</accession>